<protein>
    <submittedName>
        <fullName evidence="2">Uncharacterized protein</fullName>
    </submittedName>
</protein>
<sequence length="119" mass="12867">MLFPSTLRVAEDGGTRFFWTSQKAQEVRDWLDLREGSTRDGACQGAGPGDGRPRRSRRRKAAPTADEIRAERQRATVAVAALSGGETSPRPMGPCGEDRGSDTDAGSESSTARGLRCQW</sequence>
<dbReference type="EMBL" id="JANPWB010000010">
    <property type="protein sequence ID" value="KAJ1141777.1"/>
    <property type="molecule type" value="Genomic_DNA"/>
</dbReference>
<reference evidence="2" key="1">
    <citation type="journal article" date="2022" name="bioRxiv">
        <title>Sequencing and chromosome-scale assembly of the giantPleurodeles waltlgenome.</title>
        <authorList>
            <person name="Brown T."/>
            <person name="Elewa A."/>
            <person name="Iarovenko S."/>
            <person name="Subramanian E."/>
            <person name="Araus A.J."/>
            <person name="Petzold A."/>
            <person name="Susuki M."/>
            <person name="Suzuki K.-i.T."/>
            <person name="Hayashi T."/>
            <person name="Toyoda A."/>
            <person name="Oliveira C."/>
            <person name="Osipova E."/>
            <person name="Leigh N.D."/>
            <person name="Simon A."/>
            <person name="Yun M.H."/>
        </authorList>
    </citation>
    <scope>NUCLEOTIDE SEQUENCE</scope>
    <source>
        <strain evidence="2">20211129_DDA</strain>
        <tissue evidence="2">Liver</tissue>
    </source>
</reference>
<name>A0AAV7QMJ3_PLEWA</name>
<comment type="caution">
    <text evidence="2">The sequence shown here is derived from an EMBL/GenBank/DDBJ whole genome shotgun (WGS) entry which is preliminary data.</text>
</comment>
<dbReference type="AlphaFoldDB" id="A0AAV7QMJ3"/>
<proteinExistence type="predicted"/>
<feature type="region of interest" description="Disordered" evidence="1">
    <location>
        <begin position="35"/>
        <end position="119"/>
    </location>
</feature>
<dbReference type="Proteomes" id="UP001066276">
    <property type="component" value="Chromosome 6"/>
</dbReference>
<evidence type="ECO:0000313" key="3">
    <source>
        <dbReference type="Proteomes" id="UP001066276"/>
    </source>
</evidence>
<evidence type="ECO:0000256" key="1">
    <source>
        <dbReference type="SAM" id="MobiDB-lite"/>
    </source>
</evidence>
<organism evidence="2 3">
    <name type="scientific">Pleurodeles waltl</name>
    <name type="common">Iberian ribbed newt</name>
    <dbReference type="NCBI Taxonomy" id="8319"/>
    <lineage>
        <taxon>Eukaryota</taxon>
        <taxon>Metazoa</taxon>
        <taxon>Chordata</taxon>
        <taxon>Craniata</taxon>
        <taxon>Vertebrata</taxon>
        <taxon>Euteleostomi</taxon>
        <taxon>Amphibia</taxon>
        <taxon>Batrachia</taxon>
        <taxon>Caudata</taxon>
        <taxon>Salamandroidea</taxon>
        <taxon>Salamandridae</taxon>
        <taxon>Pleurodelinae</taxon>
        <taxon>Pleurodeles</taxon>
    </lineage>
</organism>
<gene>
    <name evidence="2" type="ORF">NDU88_008105</name>
</gene>
<accession>A0AAV7QMJ3</accession>
<evidence type="ECO:0000313" key="2">
    <source>
        <dbReference type="EMBL" id="KAJ1141777.1"/>
    </source>
</evidence>
<keyword evidence="3" id="KW-1185">Reference proteome</keyword>